<dbReference type="EMBL" id="JAADZU010000064">
    <property type="protein sequence ID" value="NDK91327.1"/>
    <property type="molecule type" value="Genomic_DNA"/>
</dbReference>
<dbReference type="InterPro" id="IPR052526">
    <property type="entry name" value="HTH-type_Bedaq_tolerance"/>
</dbReference>
<dbReference type="AlphaFoldDB" id="A0A7K3LUR9"/>
<dbReference type="PROSITE" id="PS50995">
    <property type="entry name" value="HTH_MARR_2"/>
    <property type="match status" value="1"/>
</dbReference>
<dbReference type="InterPro" id="IPR036388">
    <property type="entry name" value="WH-like_DNA-bd_sf"/>
</dbReference>
<dbReference type="Proteomes" id="UP000466307">
    <property type="component" value="Unassembled WGS sequence"/>
</dbReference>
<dbReference type="Pfam" id="PF01047">
    <property type="entry name" value="MarR"/>
    <property type="match status" value="1"/>
</dbReference>
<sequence>MSSYSDLLCSLVLAGQRLTRVAVRETAEKVSPNVYLTLATLTDHGSLRTGELAVHVRLTQPAMTRLLATMADDGWVRRVADSDARAARFAITDEGTALQADWHRRIGEALEPYFRDLPDDDVAAIARTVTLLDAAPLDGPPPR</sequence>
<dbReference type="InterPro" id="IPR000835">
    <property type="entry name" value="HTH_MarR-typ"/>
</dbReference>
<proteinExistence type="predicted"/>
<dbReference type="RefSeq" id="WP_059039309.1">
    <property type="nucleotide sequence ID" value="NZ_JAADZU010000064.1"/>
</dbReference>
<keyword evidence="3" id="KW-1185">Reference proteome</keyword>
<dbReference type="PANTHER" id="PTHR39515:SF2">
    <property type="entry name" value="HTH-TYPE TRANSCRIPTIONAL REGULATOR RV0880"/>
    <property type="match status" value="1"/>
</dbReference>
<dbReference type="Gene3D" id="1.10.10.10">
    <property type="entry name" value="Winged helix-like DNA-binding domain superfamily/Winged helix DNA-binding domain"/>
    <property type="match status" value="1"/>
</dbReference>
<evidence type="ECO:0000313" key="2">
    <source>
        <dbReference type="EMBL" id="NDK91327.1"/>
    </source>
</evidence>
<organism evidence="2 3">
    <name type="scientific">Gordonia desulfuricans</name>
    <dbReference type="NCBI Taxonomy" id="89051"/>
    <lineage>
        <taxon>Bacteria</taxon>
        <taxon>Bacillati</taxon>
        <taxon>Actinomycetota</taxon>
        <taxon>Actinomycetes</taxon>
        <taxon>Mycobacteriales</taxon>
        <taxon>Gordoniaceae</taxon>
        <taxon>Gordonia</taxon>
    </lineage>
</organism>
<dbReference type="PANTHER" id="PTHR39515">
    <property type="entry name" value="CONSERVED PROTEIN"/>
    <property type="match status" value="1"/>
</dbReference>
<dbReference type="GO" id="GO:0003700">
    <property type="term" value="F:DNA-binding transcription factor activity"/>
    <property type="evidence" value="ECO:0007669"/>
    <property type="project" value="InterPro"/>
</dbReference>
<dbReference type="SMART" id="SM00347">
    <property type="entry name" value="HTH_MARR"/>
    <property type="match status" value="1"/>
</dbReference>
<dbReference type="InterPro" id="IPR036390">
    <property type="entry name" value="WH_DNA-bd_sf"/>
</dbReference>
<reference evidence="2 3" key="1">
    <citation type="submission" date="2020-01" db="EMBL/GenBank/DDBJ databases">
        <title>Investigation of new actinobacteria for the biodesulphurisation of diesel fuel.</title>
        <authorList>
            <person name="Athi Narayanan S.M."/>
        </authorList>
    </citation>
    <scope>NUCLEOTIDE SEQUENCE [LARGE SCALE GENOMIC DNA]</scope>
    <source>
        <strain evidence="2 3">213E</strain>
    </source>
</reference>
<protein>
    <submittedName>
        <fullName evidence="2">MarR family transcriptional regulator</fullName>
    </submittedName>
</protein>
<feature type="domain" description="HTH marR-type" evidence="1">
    <location>
        <begin position="4"/>
        <end position="134"/>
    </location>
</feature>
<accession>A0A7K3LUR9</accession>
<evidence type="ECO:0000259" key="1">
    <source>
        <dbReference type="PROSITE" id="PS50995"/>
    </source>
</evidence>
<dbReference type="SUPFAM" id="SSF46785">
    <property type="entry name" value="Winged helix' DNA-binding domain"/>
    <property type="match status" value="1"/>
</dbReference>
<gene>
    <name evidence="2" type="ORF">GYA93_17325</name>
</gene>
<evidence type="ECO:0000313" key="3">
    <source>
        <dbReference type="Proteomes" id="UP000466307"/>
    </source>
</evidence>
<comment type="caution">
    <text evidence="2">The sequence shown here is derived from an EMBL/GenBank/DDBJ whole genome shotgun (WGS) entry which is preliminary data.</text>
</comment>
<name>A0A7K3LUR9_9ACTN</name>